<keyword evidence="5" id="KW-0496">Mitochondrion</keyword>
<evidence type="ECO:0000256" key="3">
    <source>
        <dbReference type="ARBA" id="ARBA00022792"/>
    </source>
</evidence>
<evidence type="ECO:0000256" key="2">
    <source>
        <dbReference type="ARBA" id="ARBA00022692"/>
    </source>
</evidence>
<dbReference type="Proteomes" id="UP000265703">
    <property type="component" value="Unassembled WGS sequence"/>
</dbReference>
<sequence length="159" mass="17281">MSSTTHKDNVYHEKELILNTLKTTLGFAGVGLLIAAVQNSYNDSNTRASTVFTKYGSTITGFALLGGIFTATETVTANIRKTDDWINGAVGGCATGLTVGIRARSHTLGLGACLGIGGLMSLYEFSGAWKGLLKYKNEDEKREWRRSIFKNNNHIIDEE</sequence>
<keyword evidence="6" id="KW-0472">Membrane</keyword>
<evidence type="ECO:0000313" key="7">
    <source>
        <dbReference type="EMBL" id="RIA95098.1"/>
    </source>
</evidence>
<organism evidence="7 8">
    <name type="scientific">Glomus cerebriforme</name>
    <dbReference type="NCBI Taxonomy" id="658196"/>
    <lineage>
        <taxon>Eukaryota</taxon>
        <taxon>Fungi</taxon>
        <taxon>Fungi incertae sedis</taxon>
        <taxon>Mucoromycota</taxon>
        <taxon>Glomeromycotina</taxon>
        <taxon>Glomeromycetes</taxon>
        <taxon>Glomerales</taxon>
        <taxon>Glomeraceae</taxon>
        <taxon>Glomus</taxon>
    </lineage>
</organism>
<protein>
    <submittedName>
        <fullName evidence="7">Uncharacterized protein</fullName>
    </submittedName>
</protein>
<dbReference type="STRING" id="658196.A0A397TA35"/>
<keyword evidence="8" id="KW-1185">Reference proteome</keyword>
<keyword evidence="4" id="KW-1133">Transmembrane helix</keyword>
<comment type="caution">
    <text evidence="7">The sequence shown here is derived from an EMBL/GenBank/DDBJ whole genome shotgun (WGS) entry which is preliminary data.</text>
</comment>
<evidence type="ECO:0000256" key="5">
    <source>
        <dbReference type="ARBA" id="ARBA00023128"/>
    </source>
</evidence>
<evidence type="ECO:0000256" key="4">
    <source>
        <dbReference type="ARBA" id="ARBA00022989"/>
    </source>
</evidence>
<dbReference type="PANTHER" id="PTHR21382:SF1">
    <property type="entry name" value="NADH DEHYDROGENASE [UBIQUINONE] 1 ALPHA SUBCOMPLEX SUBUNIT 11"/>
    <property type="match status" value="1"/>
</dbReference>
<proteinExistence type="predicted"/>
<comment type="subcellular location">
    <subcellularLocation>
        <location evidence="1">Mitochondrion inner membrane</location>
        <topology evidence="1">Multi-pass membrane protein</topology>
    </subcellularLocation>
</comment>
<accession>A0A397TA35</accession>
<dbReference type="AlphaFoldDB" id="A0A397TA35"/>
<dbReference type="InterPro" id="IPR039205">
    <property type="entry name" value="NDUFA11"/>
</dbReference>
<reference evidence="7 8" key="1">
    <citation type="submission" date="2018-06" db="EMBL/GenBank/DDBJ databases">
        <title>Comparative genomics reveals the genomic features of Rhizophagus irregularis, R. cerebriforme, R. diaphanum and Gigaspora rosea, and their symbiotic lifestyle signature.</title>
        <authorList>
            <person name="Morin E."/>
            <person name="San Clemente H."/>
            <person name="Chen E.C.H."/>
            <person name="De La Providencia I."/>
            <person name="Hainaut M."/>
            <person name="Kuo A."/>
            <person name="Kohler A."/>
            <person name="Murat C."/>
            <person name="Tang N."/>
            <person name="Roy S."/>
            <person name="Loubradou J."/>
            <person name="Henrissat B."/>
            <person name="Grigoriev I.V."/>
            <person name="Corradi N."/>
            <person name="Roux C."/>
            <person name="Martin F.M."/>
        </authorList>
    </citation>
    <scope>NUCLEOTIDE SEQUENCE [LARGE SCALE GENOMIC DNA]</scope>
    <source>
        <strain evidence="7 8">DAOM 227022</strain>
    </source>
</reference>
<keyword evidence="2" id="KW-0812">Transmembrane</keyword>
<dbReference type="GO" id="GO:0045271">
    <property type="term" value="C:respiratory chain complex I"/>
    <property type="evidence" value="ECO:0007669"/>
    <property type="project" value="InterPro"/>
</dbReference>
<evidence type="ECO:0000256" key="1">
    <source>
        <dbReference type="ARBA" id="ARBA00004448"/>
    </source>
</evidence>
<dbReference type="OrthoDB" id="1913277at2759"/>
<evidence type="ECO:0000256" key="6">
    <source>
        <dbReference type="ARBA" id="ARBA00023136"/>
    </source>
</evidence>
<dbReference type="EMBL" id="QKYT01000067">
    <property type="protein sequence ID" value="RIA95098.1"/>
    <property type="molecule type" value="Genomic_DNA"/>
</dbReference>
<evidence type="ECO:0000313" key="8">
    <source>
        <dbReference type="Proteomes" id="UP000265703"/>
    </source>
</evidence>
<dbReference type="GO" id="GO:0006120">
    <property type="term" value="P:mitochondrial electron transport, NADH to ubiquinone"/>
    <property type="evidence" value="ECO:0007669"/>
    <property type="project" value="InterPro"/>
</dbReference>
<dbReference type="GO" id="GO:0005743">
    <property type="term" value="C:mitochondrial inner membrane"/>
    <property type="evidence" value="ECO:0007669"/>
    <property type="project" value="UniProtKB-SubCell"/>
</dbReference>
<dbReference type="Pfam" id="PF02466">
    <property type="entry name" value="Tim17"/>
    <property type="match status" value="1"/>
</dbReference>
<dbReference type="PANTHER" id="PTHR21382">
    <property type="entry name" value="NADH-UBIQUINONE OXIDOREDUCTASE SUBUNIT"/>
    <property type="match status" value="1"/>
</dbReference>
<gene>
    <name evidence="7" type="ORF">C1645_758170</name>
</gene>
<keyword evidence="3" id="KW-0999">Mitochondrion inner membrane</keyword>
<name>A0A397TA35_9GLOM</name>